<dbReference type="InterPro" id="IPR001810">
    <property type="entry name" value="F-box_dom"/>
</dbReference>
<organism evidence="3">
    <name type="scientific">Oryza punctata</name>
    <name type="common">Red rice</name>
    <dbReference type="NCBI Taxonomy" id="4537"/>
    <lineage>
        <taxon>Eukaryota</taxon>
        <taxon>Viridiplantae</taxon>
        <taxon>Streptophyta</taxon>
        <taxon>Embryophyta</taxon>
        <taxon>Tracheophyta</taxon>
        <taxon>Spermatophyta</taxon>
        <taxon>Magnoliopsida</taxon>
        <taxon>Liliopsida</taxon>
        <taxon>Poales</taxon>
        <taxon>Poaceae</taxon>
        <taxon>BOP clade</taxon>
        <taxon>Oryzoideae</taxon>
        <taxon>Oryzeae</taxon>
        <taxon>Oryzinae</taxon>
        <taxon>Oryza</taxon>
    </lineage>
</organism>
<dbReference type="Proteomes" id="UP000026962">
    <property type="component" value="Chromosome 11"/>
</dbReference>
<keyword evidence="4" id="KW-1185">Reference proteome</keyword>
<name>A0A0E0MDM2_ORYPU</name>
<reference evidence="3" key="2">
    <citation type="submission" date="2018-05" db="EMBL/GenBank/DDBJ databases">
        <title>OpunRS2 (Oryza punctata Reference Sequence Version 2).</title>
        <authorList>
            <person name="Zhang J."/>
            <person name="Kudrna D."/>
            <person name="Lee S."/>
            <person name="Talag J."/>
            <person name="Welchert J."/>
            <person name="Wing R.A."/>
        </authorList>
    </citation>
    <scope>NUCLEOTIDE SEQUENCE [LARGE SCALE GENOMIC DNA]</scope>
</reference>
<dbReference type="AlphaFoldDB" id="A0A0E0MDM2"/>
<dbReference type="STRING" id="4537.A0A0E0MDM2"/>
<proteinExistence type="predicted"/>
<dbReference type="InterPro" id="IPR053197">
    <property type="entry name" value="F-box_SCFL_complex_component"/>
</dbReference>
<sequence length="425" mass="48611">MSPRKKAEGSPGLTDGDRIGALPDEMLHHVPSFLPGQEVVRTCLLARRWLHLWNWKSATGLHIGEDETSPRSVKDRPPGVSRPSSGTPVPLDARVLRFSGYSTEDIEDTTRLSLWFKYALLRKVRFLQLGNQEFYDPVPIDELPLISRHLTRLQLYGIRLNEGFLNFSSWSSIGASSCAKVSSYSVKRLSITCCSFNATLRVRVDVPTLVSLRLDDFDERAPVLEKMPLLVGAFVRVPWYGKDFCSESNSGDCTREGSQWWIRNNFEPGQFIFKRDLKWMPTFTKLKTLLLNEYWCVPHDYSALACILEHAPVLENLIFQIYSEGPEHIMKINGNCSSVDRSAAISGHLEIVEIRCEMIDNFVDKVLKYLSTFNIRTHGTWPLRPGVQASCLPGFWKMTKTETEMKMKTLTKTRKMKMKTLTKRR</sequence>
<dbReference type="EnsemblPlants" id="OPUNC11G06060.1">
    <property type="protein sequence ID" value="OPUNC11G06060.1"/>
    <property type="gene ID" value="OPUNC11G06060"/>
</dbReference>
<evidence type="ECO:0000259" key="2">
    <source>
        <dbReference type="Pfam" id="PF00646"/>
    </source>
</evidence>
<protein>
    <recommendedName>
        <fullName evidence="2">F-box domain-containing protein</fullName>
    </recommendedName>
</protein>
<dbReference type="Gramene" id="OPUNC11G06060.1">
    <property type="protein sequence ID" value="OPUNC11G06060.1"/>
    <property type="gene ID" value="OPUNC11G06060"/>
</dbReference>
<dbReference type="HOGENOM" id="CLU_003068_1_1_1"/>
<dbReference type="InterPro" id="IPR036047">
    <property type="entry name" value="F-box-like_dom_sf"/>
</dbReference>
<feature type="compositionally biased region" description="Basic and acidic residues" evidence="1">
    <location>
        <begin position="64"/>
        <end position="77"/>
    </location>
</feature>
<dbReference type="Pfam" id="PF00646">
    <property type="entry name" value="F-box"/>
    <property type="match status" value="1"/>
</dbReference>
<dbReference type="OMA" id="FAMWTIF"/>
<reference evidence="3" key="1">
    <citation type="submission" date="2015-04" db="UniProtKB">
        <authorList>
            <consortium name="EnsemblPlants"/>
        </authorList>
    </citation>
    <scope>IDENTIFICATION</scope>
</reference>
<evidence type="ECO:0000256" key="1">
    <source>
        <dbReference type="SAM" id="MobiDB-lite"/>
    </source>
</evidence>
<feature type="domain" description="F-box" evidence="2">
    <location>
        <begin position="22"/>
        <end position="56"/>
    </location>
</feature>
<dbReference type="SUPFAM" id="SSF81383">
    <property type="entry name" value="F-box domain"/>
    <property type="match status" value="1"/>
</dbReference>
<dbReference type="PANTHER" id="PTHR34223:SF80">
    <property type="entry name" value="OS11G0205900 PROTEIN"/>
    <property type="match status" value="1"/>
</dbReference>
<dbReference type="PANTHER" id="PTHR34223">
    <property type="entry name" value="OS11G0201299 PROTEIN"/>
    <property type="match status" value="1"/>
</dbReference>
<evidence type="ECO:0000313" key="3">
    <source>
        <dbReference type="EnsemblPlants" id="OPUNC11G06060.1"/>
    </source>
</evidence>
<accession>A0A0E0MDM2</accession>
<evidence type="ECO:0000313" key="4">
    <source>
        <dbReference type="Proteomes" id="UP000026962"/>
    </source>
</evidence>
<feature type="region of interest" description="Disordered" evidence="1">
    <location>
        <begin position="1"/>
        <end position="20"/>
    </location>
</feature>
<feature type="region of interest" description="Disordered" evidence="1">
    <location>
        <begin position="64"/>
        <end position="88"/>
    </location>
</feature>